<evidence type="ECO:0000256" key="1">
    <source>
        <dbReference type="ARBA" id="ARBA00022485"/>
    </source>
</evidence>
<feature type="binding site" evidence="5">
    <location>
        <position position="124"/>
    </location>
    <ligand>
        <name>dimethylallyl diphosphate</name>
        <dbReference type="ChEBI" id="CHEBI:57623"/>
    </ligand>
</feature>
<dbReference type="GO" id="GO:0051539">
    <property type="term" value="F:4 iron, 4 sulfur cluster binding"/>
    <property type="evidence" value="ECO:0007669"/>
    <property type="project" value="UniProtKB-UniRule"/>
</dbReference>
<feature type="binding site" evidence="5">
    <location>
        <position position="224"/>
    </location>
    <ligand>
        <name>dimethylallyl diphosphate</name>
        <dbReference type="ChEBI" id="CHEBI:57623"/>
    </ligand>
</feature>
<keyword evidence="4 5" id="KW-0411">Iron-sulfur</keyword>
<evidence type="ECO:0000256" key="6">
    <source>
        <dbReference type="SAM" id="Phobius"/>
    </source>
</evidence>
<feature type="transmembrane region" description="Helical" evidence="6">
    <location>
        <begin position="327"/>
        <end position="346"/>
    </location>
</feature>
<comment type="function">
    <text evidence="5">Catalyzes the conversion of 1-hydroxy-2-methyl-2-(E)-butenyl 4-diphosphate (HMBPP) into a mixture of isopentenyl diphosphate (IPP) and dimethylallyl diphosphate (DMAPP). Acts in the terminal step of the DOXP/MEP pathway for isoprenoid precursor biosynthesis.</text>
</comment>
<feature type="binding site" evidence="5">
    <location>
        <position position="12"/>
    </location>
    <ligand>
        <name>[4Fe-4S] cluster</name>
        <dbReference type="ChEBI" id="CHEBI:49883"/>
    </ligand>
</feature>
<dbReference type="NCBIfam" id="TIGR00216">
    <property type="entry name" value="ispH_lytB"/>
    <property type="match status" value="1"/>
</dbReference>
<comment type="cofactor">
    <cofactor evidence="5">
        <name>[4Fe-4S] cluster</name>
        <dbReference type="ChEBI" id="CHEBI:49883"/>
    </cofactor>
    <text evidence="5">Binds 1 [4Fe-4S] cluster per subunit.</text>
</comment>
<dbReference type="Gene3D" id="3.40.1010.20">
    <property type="entry name" value="4-hydroxy-3-methylbut-2-enyl diphosphate reductase, catalytic domain"/>
    <property type="match status" value="2"/>
</dbReference>
<feature type="binding site" evidence="5">
    <location>
        <position position="266"/>
    </location>
    <ligand>
        <name>isopentenyl diphosphate</name>
        <dbReference type="ChEBI" id="CHEBI:128769"/>
    </ligand>
</feature>
<dbReference type="UniPathway" id="UPA00056">
    <property type="reaction ID" value="UER00097"/>
</dbReference>
<comment type="pathway">
    <text evidence="5">Isoprenoid biosynthesis; dimethylallyl diphosphate biosynthesis; dimethylallyl diphosphate from (2E)-4-hydroxy-3-methylbutenyl diphosphate: step 1/1.</text>
</comment>
<keyword evidence="5" id="KW-0414">Isoprene biosynthesis</keyword>
<feature type="active site" description="Proton donor" evidence="5">
    <location>
        <position position="126"/>
    </location>
</feature>
<evidence type="ECO:0000256" key="4">
    <source>
        <dbReference type="ARBA" id="ARBA00023014"/>
    </source>
</evidence>
<feature type="transmembrane region" description="Helical" evidence="6">
    <location>
        <begin position="459"/>
        <end position="480"/>
    </location>
</feature>
<dbReference type="Pfam" id="PF02401">
    <property type="entry name" value="LYTB"/>
    <property type="match status" value="1"/>
</dbReference>
<feature type="binding site" evidence="5">
    <location>
        <position position="222"/>
    </location>
    <ligand>
        <name>dimethylallyl diphosphate</name>
        <dbReference type="ChEBI" id="CHEBI:57623"/>
    </ligand>
</feature>
<comment type="similarity">
    <text evidence="5">Belongs to the IspH family.</text>
</comment>
<comment type="catalytic activity">
    <reaction evidence="5">
        <text>dimethylallyl diphosphate + 2 oxidized [2Fe-2S]-[ferredoxin] + H2O = (2E)-4-hydroxy-3-methylbut-2-enyl diphosphate + 2 reduced [2Fe-2S]-[ferredoxin] + 2 H(+)</text>
        <dbReference type="Rhea" id="RHEA:24825"/>
        <dbReference type="Rhea" id="RHEA-COMP:10000"/>
        <dbReference type="Rhea" id="RHEA-COMP:10001"/>
        <dbReference type="ChEBI" id="CHEBI:15377"/>
        <dbReference type="ChEBI" id="CHEBI:15378"/>
        <dbReference type="ChEBI" id="CHEBI:33737"/>
        <dbReference type="ChEBI" id="CHEBI:33738"/>
        <dbReference type="ChEBI" id="CHEBI:57623"/>
        <dbReference type="ChEBI" id="CHEBI:128753"/>
        <dbReference type="EC" id="1.17.7.4"/>
    </reaction>
</comment>
<feature type="transmembrane region" description="Helical" evidence="6">
    <location>
        <begin position="297"/>
        <end position="315"/>
    </location>
</feature>
<dbReference type="InterPro" id="IPR003451">
    <property type="entry name" value="LytB/IspH"/>
</dbReference>
<comment type="caution">
    <text evidence="5">Lacks conserved residue(s) required for the propagation of feature annotation.</text>
</comment>
<dbReference type="EMBL" id="DTGT01000157">
    <property type="protein sequence ID" value="HGH60651.1"/>
    <property type="molecule type" value="Genomic_DNA"/>
</dbReference>
<feature type="binding site" evidence="5">
    <location>
        <position position="74"/>
    </location>
    <ligand>
        <name>isopentenyl diphosphate</name>
        <dbReference type="ChEBI" id="CHEBI:128769"/>
    </ligand>
</feature>
<dbReference type="AlphaFoldDB" id="A0A7C4ET89"/>
<dbReference type="GO" id="GO:0016114">
    <property type="term" value="P:terpenoid biosynthetic process"/>
    <property type="evidence" value="ECO:0007669"/>
    <property type="project" value="UniProtKB-UniRule"/>
</dbReference>
<proteinExistence type="inferred from homology"/>
<dbReference type="GO" id="GO:0050992">
    <property type="term" value="P:dimethylallyl diphosphate biosynthetic process"/>
    <property type="evidence" value="ECO:0007669"/>
    <property type="project" value="UniProtKB-UniRule"/>
</dbReference>
<feature type="binding site" evidence="5">
    <location>
        <position position="224"/>
    </location>
    <ligand>
        <name>(2E)-4-hydroxy-3-methylbut-2-enyl diphosphate</name>
        <dbReference type="ChEBI" id="CHEBI:128753"/>
    </ligand>
</feature>
<feature type="transmembrane region" description="Helical" evidence="6">
    <location>
        <begin position="367"/>
        <end position="387"/>
    </location>
</feature>
<evidence type="ECO:0000256" key="5">
    <source>
        <dbReference type="HAMAP-Rule" id="MF_00191"/>
    </source>
</evidence>
<evidence type="ECO:0000256" key="2">
    <source>
        <dbReference type="ARBA" id="ARBA00022723"/>
    </source>
</evidence>
<reference evidence="7" key="1">
    <citation type="journal article" date="2020" name="mSystems">
        <title>Genome- and Community-Level Interaction Insights into Carbon Utilization and Element Cycling Functions of Hydrothermarchaeota in Hydrothermal Sediment.</title>
        <authorList>
            <person name="Zhou Z."/>
            <person name="Liu Y."/>
            <person name="Xu W."/>
            <person name="Pan J."/>
            <person name="Luo Z.H."/>
            <person name="Li M."/>
        </authorList>
    </citation>
    <scope>NUCLEOTIDE SEQUENCE [LARGE SCALE GENOMIC DNA]</scope>
    <source>
        <strain evidence="7">SpSt-769</strain>
    </source>
</reference>
<accession>A0A7C4ET89</accession>
<dbReference type="Gene3D" id="3.40.50.11270">
    <property type="match status" value="1"/>
</dbReference>
<feature type="binding site" evidence="5">
    <location>
        <position position="124"/>
    </location>
    <ligand>
        <name>isopentenyl diphosphate</name>
        <dbReference type="ChEBI" id="CHEBI:128769"/>
    </ligand>
</feature>
<feature type="binding site" evidence="5">
    <location>
        <position position="194"/>
    </location>
    <ligand>
        <name>[4Fe-4S] cluster</name>
        <dbReference type="ChEBI" id="CHEBI:49883"/>
    </ligand>
</feature>
<feature type="binding site" evidence="5">
    <location>
        <position position="74"/>
    </location>
    <ligand>
        <name>dimethylallyl diphosphate</name>
        <dbReference type="ChEBI" id="CHEBI:57623"/>
    </ligand>
</feature>
<dbReference type="EC" id="1.17.7.4" evidence="5"/>
<feature type="transmembrane region" description="Helical" evidence="6">
    <location>
        <begin position="533"/>
        <end position="551"/>
    </location>
</feature>
<dbReference type="PANTHER" id="PTHR30426:SF0">
    <property type="entry name" value="4-HYDROXY-3-METHYLBUT-2-ENYL DIPHOSPHATE REDUCTASE"/>
    <property type="match status" value="1"/>
</dbReference>
<comment type="caution">
    <text evidence="7">The sequence shown here is derived from an EMBL/GenBank/DDBJ whole genome shotgun (WGS) entry which is preliminary data.</text>
</comment>
<feature type="binding site" evidence="5">
    <location>
        <position position="224"/>
    </location>
    <ligand>
        <name>isopentenyl diphosphate</name>
        <dbReference type="ChEBI" id="CHEBI:128769"/>
    </ligand>
</feature>
<keyword evidence="6" id="KW-0472">Membrane</keyword>
<feature type="binding site" evidence="5">
    <location>
        <position position="96"/>
    </location>
    <ligand>
        <name>[4Fe-4S] cluster</name>
        <dbReference type="ChEBI" id="CHEBI:49883"/>
    </ligand>
</feature>
<feature type="binding site" evidence="5">
    <location>
        <position position="74"/>
    </location>
    <ligand>
        <name>(2E)-4-hydroxy-3-methylbut-2-enyl diphosphate</name>
        <dbReference type="ChEBI" id="CHEBI:128753"/>
    </ligand>
</feature>
<keyword evidence="5 7" id="KW-0560">Oxidoreductase</keyword>
<feature type="binding site" evidence="5">
    <location>
        <position position="266"/>
    </location>
    <ligand>
        <name>(2E)-4-hydroxy-3-methylbut-2-enyl diphosphate</name>
        <dbReference type="ChEBI" id="CHEBI:128753"/>
    </ligand>
</feature>
<dbReference type="GO" id="GO:0046872">
    <property type="term" value="F:metal ion binding"/>
    <property type="evidence" value="ECO:0007669"/>
    <property type="project" value="UniProtKB-KW"/>
</dbReference>
<keyword evidence="3 5" id="KW-0408">Iron</keyword>
<feature type="transmembrane region" description="Helical" evidence="6">
    <location>
        <begin position="393"/>
        <end position="414"/>
    </location>
</feature>
<keyword evidence="6" id="KW-0812">Transmembrane</keyword>
<dbReference type="HAMAP" id="MF_00191">
    <property type="entry name" value="IspH"/>
    <property type="match status" value="1"/>
</dbReference>
<evidence type="ECO:0000313" key="7">
    <source>
        <dbReference type="EMBL" id="HGH60651.1"/>
    </source>
</evidence>
<dbReference type="UniPathway" id="UPA00059">
    <property type="reaction ID" value="UER00105"/>
</dbReference>
<evidence type="ECO:0000256" key="3">
    <source>
        <dbReference type="ARBA" id="ARBA00023004"/>
    </source>
</evidence>
<comment type="catalytic activity">
    <reaction evidence="5">
        <text>isopentenyl diphosphate + 2 oxidized [2Fe-2S]-[ferredoxin] + H2O = (2E)-4-hydroxy-3-methylbut-2-enyl diphosphate + 2 reduced [2Fe-2S]-[ferredoxin] + 2 H(+)</text>
        <dbReference type="Rhea" id="RHEA:24488"/>
        <dbReference type="Rhea" id="RHEA-COMP:10000"/>
        <dbReference type="Rhea" id="RHEA-COMP:10001"/>
        <dbReference type="ChEBI" id="CHEBI:15377"/>
        <dbReference type="ChEBI" id="CHEBI:15378"/>
        <dbReference type="ChEBI" id="CHEBI:33737"/>
        <dbReference type="ChEBI" id="CHEBI:33738"/>
        <dbReference type="ChEBI" id="CHEBI:128753"/>
        <dbReference type="ChEBI" id="CHEBI:128769"/>
        <dbReference type="EC" id="1.17.7.4"/>
    </reaction>
</comment>
<dbReference type="GO" id="GO:0051745">
    <property type="term" value="F:4-hydroxy-3-methylbut-2-enyl diphosphate reductase activity"/>
    <property type="evidence" value="ECO:0007669"/>
    <property type="project" value="UniProtKB-UniRule"/>
</dbReference>
<feature type="binding site" evidence="5">
    <location>
        <position position="124"/>
    </location>
    <ligand>
        <name>(2E)-4-hydroxy-3-methylbut-2-enyl diphosphate</name>
        <dbReference type="ChEBI" id="CHEBI:128753"/>
    </ligand>
</feature>
<feature type="binding site" evidence="5">
    <location>
        <position position="42"/>
    </location>
    <ligand>
        <name>(2E)-4-hydroxy-3-methylbut-2-enyl diphosphate</name>
        <dbReference type="ChEBI" id="CHEBI:128753"/>
    </ligand>
</feature>
<feature type="binding site" evidence="5">
    <location>
        <position position="42"/>
    </location>
    <ligand>
        <name>isopentenyl diphosphate</name>
        <dbReference type="ChEBI" id="CHEBI:128769"/>
    </ligand>
</feature>
<organism evidence="7">
    <name type="scientific">Desulfomonile tiedjei</name>
    <dbReference type="NCBI Taxonomy" id="2358"/>
    <lineage>
        <taxon>Bacteria</taxon>
        <taxon>Pseudomonadati</taxon>
        <taxon>Thermodesulfobacteriota</taxon>
        <taxon>Desulfomonilia</taxon>
        <taxon>Desulfomonilales</taxon>
        <taxon>Desulfomonilaceae</taxon>
        <taxon>Desulfomonile</taxon>
    </lineage>
</organism>
<feature type="binding site" evidence="5">
    <location>
        <position position="42"/>
    </location>
    <ligand>
        <name>dimethylallyl diphosphate</name>
        <dbReference type="ChEBI" id="CHEBI:57623"/>
    </ligand>
</feature>
<keyword evidence="1 5" id="KW-0004">4Fe-4S</keyword>
<comment type="pathway">
    <text evidence="5">Isoprenoid biosynthesis; isopentenyl diphosphate biosynthesis via DXP pathway; isopentenyl diphosphate from 1-deoxy-D-xylulose 5-phosphate: step 6/6.</text>
</comment>
<name>A0A7C4ET89_9BACT</name>
<keyword evidence="2 5" id="KW-0479">Metal-binding</keyword>
<dbReference type="PANTHER" id="PTHR30426">
    <property type="entry name" value="4-HYDROXY-3-METHYLBUT-2-ENYL DIPHOSPHATE REDUCTASE"/>
    <property type="match status" value="1"/>
</dbReference>
<protein>
    <recommendedName>
        <fullName evidence="5">4-hydroxy-3-methylbut-2-enyl diphosphate reductase</fullName>
        <shortName evidence="5">HMBPP reductase</shortName>
        <ecNumber evidence="5">1.17.7.4</ecNumber>
    </recommendedName>
</protein>
<keyword evidence="6" id="KW-1133">Transmembrane helix</keyword>
<feature type="transmembrane region" description="Helical" evidence="6">
    <location>
        <begin position="509"/>
        <end position="527"/>
    </location>
</feature>
<feature type="binding site" evidence="5">
    <location>
        <position position="222"/>
    </location>
    <ligand>
        <name>(2E)-4-hydroxy-3-methylbut-2-enyl diphosphate</name>
        <dbReference type="ChEBI" id="CHEBI:128753"/>
    </ligand>
</feature>
<sequence>MKIRLAKTAGFCMGVRRAVEMVLDIQRQSVPTPIVTYGPLIHNPQTLKLLESKGIGQASDLSEVHGGTVIIRAHGISPQERQELQQRADLVVDATCPRVARVQAIIAKRAQAGDFCVIVGDRDHPEVKGLMGFAAAGAIAIPDQSSAVIALDEIPDNRRICLVAQTTQEPEKFEAISRMVKDRFRDVRSYNTICDSTRKRQHEVAQLAEVVDLVVVVGGRGSGNTARLVKVAEAKGKKTLHVETEEELSPQSLEGIDALGVTAGASTPNWLILSVIDKIKEIDLQRKKGLYPLARKVIDVVIMTYLWAALAGGALTTACMALQNMSLATLPVAVSCLFVFSMHLFNRIHDASGAVRFNTPQIAAFYATNRTLLTGLAACSSVLALTLSFFMGIYPFLLVLLMVSAGAIYTAELLPPRLFPSLKWRSLKDFPGSKTPLVAAGWAMAAAVVPASRTIDFSLLPSIATAFFFAAGCVFTRTALSDLLDIQGDRIVGRETIPILIGAPRTIKLLNALVVCIICILGVAAWWGWATGLAWWLMGNVLLLGGLVALYRKGHPVDRLFFEALVDCNFILAGIEALLYRFMYA</sequence>
<feature type="binding site" evidence="5">
    <location>
        <position position="166"/>
    </location>
    <ligand>
        <name>(2E)-4-hydroxy-3-methylbut-2-enyl diphosphate</name>
        <dbReference type="ChEBI" id="CHEBI:128753"/>
    </ligand>
</feature>
<dbReference type="GO" id="GO:0019288">
    <property type="term" value="P:isopentenyl diphosphate biosynthetic process, methylerythritol 4-phosphate pathway"/>
    <property type="evidence" value="ECO:0007669"/>
    <property type="project" value="UniProtKB-UniRule"/>
</dbReference>
<feature type="binding site" evidence="5">
    <location>
        <position position="222"/>
    </location>
    <ligand>
        <name>isopentenyl diphosphate</name>
        <dbReference type="ChEBI" id="CHEBI:128769"/>
    </ligand>
</feature>
<feature type="binding site" evidence="5">
    <location>
        <position position="266"/>
    </location>
    <ligand>
        <name>dimethylallyl diphosphate</name>
        <dbReference type="ChEBI" id="CHEBI:57623"/>
    </ligand>
</feature>
<dbReference type="CDD" id="cd13944">
    <property type="entry name" value="lytB_ispH"/>
    <property type="match status" value="1"/>
</dbReference>
<gene>
    <name evidence="5 7" type="primary">ispH</name>
    <name evidence="7" type="ORF">ENV54_05060</name>
</gene>